<comment type="caution">
    <text evidence="2">The sequence shown here is derived from an EMBL/GenBank/DDBJ whole genome shotgun (WGS) entry which is preliminary data.</text>
</comment>
<gene>
    <name evidence="2" type="ORF">JOE42_002261</name>
</gene>
<evidence type="ECO:0000313" key="3">
    <source>
        <dbReference type="Proteomes" id="UP000703038"/>
    </source>
</evidence>
<dbReference type="RefSeq" id="WP_204868563.1">
    <property type="nucleotide sequence ID" value="NZ_JAFBBK010000001.1"/>
</dbReference>
<accession>A0ABS2KUA7</accession>
<sequence>MSGETPTLAELIARHRASARLSVTTRLEASYFPVSTPADPVRLEVSRAPGDRWRVDRAGATVYVRDGDDAFVLHEGMMHTVAADTRQMVALQPVNPLWFFGEQSLMLRWADAPPDPETATVAGSVTVEGRLGRRIMCPALNFGDVDDPMEFVVDDATGLVLQIASSSGHLMGTLRNICLVQHFPAGTFAWTGPVATLPDENT</sequence>
<evidence type="ECO:0000313" key="2">
    <source>
        <dbReference type="EMBL" id="MBM7415528.1"/>
    </source>
</evidence>
<organism evidence="2 3">
    <name type="scientific">Rhodococcoides corynebacterioides</name>
    <dbReference type="NCBI Taxonomy" id="53972"/>
    <lineage>
        <taxon>Bacteria</taxon>
        <taxon>Bacillati</taxon>
        <taxon>Actinomycetota</taxon>
        <taxon>Actinomycetes</taxon>
        <taxon>Mycobacteriales</taxon>
        <taxon>Nocardiaceae</taxon>
        <taxon>Rhodococcoides</taxon>
    </lineage>
</organism>
<dbReference type="InterPro" id="IPR000595">
    <property type="entry name" value="cNMP-bd_dom"/>
</dbReference>
<evidence type="ECO:0000259" key="1">
    <source>
        <dbReference type="PROSITE" id="PS50042"/>
    </source>
</evidence>
<feature type="domain" description="Cyclic nucleotide-binding" evidence="1">
    <location>
        <begin position="67"/>
        <end position="121"/>
    </location>
</feature>
<dbReference type="EMBL" id="JAFBBK010000001">
    <property type="protein sequence ID" value="MBM7415528.1"/>
    <property type="molecule type" value="Genomic_DNA"/>
</dbReference>
<keyword evidence="3" id="KW-1185">Reference proteome</keyword>
<reference evidence="2 3" key="1">
    <citation type="submission" date="2021-01" db="EMBL/GenBank/DDBJ databases">
        <title>Genomics of switchgrass bacterial isolates.</title>
        <authorList>
            <person name="Shade A."/>
        </authorList>
    </citation>
    <scope>NUCLEOTIDE SEQUENCE [LARGE SCALE GENOMIC DNA]</scope>
    <source>
        <strain evidence="2 3">PvP111</strain>
    </source>
</reference>
<protein>
    <recommendedName>
        <fullName evidence="1">Cyclic nucleotide-binding domain-containing protein</fullName>
    </recommendedName>
</protein>
<proteinExistence type="predicted"/>
<dbReference type="Proteomes" id="UP000703038">
    <property type="component" value="Unassembled WGS sequence"/>
</dbReference>
<dbReference type="PROSITE" id="PS50042">
    <property type="entry name" value="CNMP_BINDING_3"/>
    <property type="match status" value="1"/>
</dbReference>
<name>A0ABS2KUA7_9NOCA</name>